<evidence type="ECO:0000256" key="2">
    <source>
        <dbReference type="ARBA" id="ARBA00008933"/>
    </source>
</evidence>
<sequence>MPPNQRSRSLLQRHRGKLLISLTGIVALFTTGSVVVFFVKRWLYKQQLRITEEHFIKEQIKRRFEQTQEDSLYTIYELLPVWEMVLNENDLNLDSIITQLKDQKNQSTRQKSSESIESSPLKTKAELWNELELKSLIKLLTITYTVSSLILLTRLQLNILTRNEYLDSAIKLTMQQENHNKINHRLYDWVTSWWSNPQGKMVDSMTTKKLKKDGQEVYINEQAFLSLSWWILNRGWLDYNEIVTNQIEIEFQGIHPRDTLTLEEFSSRLTNIFQNINSQIFQQNNSSLISIFLPKGSGGQEFLLSQTLDPEALTCFHSNTLVFNQLINELSQCIESTATSIVLESLINESFHFIMNKVGMKTMAKKKPGQEEQQNYQMAVFSMSMKDCCQEMLQTAAGSAESGSVNEYLATLDSVQTLDDLSASVYSNFGVSSSYGFKD</sequence>
<evidence type="ECO:0000313" key="6">
    <source>
        <dbReference type="EMBL" id="CAI4038191.1"/>
    </source>
</evidence>
<keyword evidence="5" id="KW-1133">Transmembrane helix</keyword>
<evidence type="ECO:0000256" key="1">
    <source>
        <dbReference type="ARBA" id="ARBA00004549"/>
    </source>
</evidence>
<dbReference type="GO" id="GO:0045046">
    <property type="term" value="P:protein import into peroxisome membrane"/>
    <property type="evidence" value="ECO:0007669"/>
    <property type="project" value="TreeGrafter"/>
</dbReference>
<dbReference type="RefSeq" id="XP_056081306.1">
    <property type="nucleotide sequence ID" value="XM_056221524.1"/>
</dbReference>
<feature type="transmembrane region" description="Helical" evidence="5">
    <location>
        <begin position="20"/>
        <end position="39"/>
    </location>
</feature>
<comment type="subcellular location">
    <subcellularLocation>
        <location evidence="1">Peroxisome membrane</location>
        <topology evidence="1">Single-pass membrane protein</topology>
    </subcellularLocation>
</comment>
<dbReference type="GeneID" id="80917402"/>
<gene>
    <name evidence="6" type="primary">SMKI04G5310</name>
    <name evidence="6" type="ORF">SMKI_04G5310</name>
</gene>
<evidence type="ECO:0000313" key="7">
    <source>
        <dbReference type="Proteomes" id="UP001161438"/>
    </source>
</evidence>
<accession>A0AA35NH08</accession>
<evidence type="ECO:0000256" key="5">
    <source>
        <dbReference type="SAM" id="Phobius"/>
    </source>
</evidence>
<dbReference type="GO" id="GO:0030674">
    <property type="term" value="F:protein-macromolecule adaptor activity"/>
    <property type="evidence" value="ECO:0007669"/>
    <property type="project" value="TreeGrafter"/>
</dbReference>
<dbReference type="Proteomes" id="UP001161438">
    <property type="component" value="Chromosome 4"/>
</dbReference>
<name>A0AA35NH08_SACMI</name>
<proteinExistence type="inferred from homology"/>
<dbReference type="PANTHER" id="PTHR28080:SF1">
    <property type="entry name" value="PEROXISOMAL BIOGENESIS FACTOR 3"/>
    <property type="match status" value="1"/>
</dbReference>
<reference evidence="6" key="1">
    <citation type="submission" date="2022-10" db="EMBL/GenBank/DDBJ databases">
        <authorList>
            <person name="Byrne P K."/>
        </authorList>
    </citation>
    <scope>NUCLEOTIDE SEQUENCE</scope>
    <source>
        <strain evidence="6">IFO1815</strain>
    </source>
</reference>
<keyword evidence="5" id="KW-0472">Membrane</keyword>
<dbReference type="GO" id="GO:0005778">
    <property type="term" value="C:peroxisomal membrane"/>
    <property type="evidence" value="ECO:0007669"/>
    <property type="project" value="UniProtKB-SubCell"/>
</dbReference>
<protein>
    <recommendedName>
        <fullName evidence="4">Peroxin-3</fullName>
    </recommendedName>
</protein>
<keyword evidence="7" id="KW-1185">Reference proteome</keyword>
<dbReference type="AlphaFoldDB" id="A0AA35NH08"/>
<keyword evidence="5" id="KW-0812">Transmembrane</keyword>
<dbReference type="InterPro" id="IPR006966">
    <property type="entry name" value="Peroxin-3"/>
</dbReference>
<dbReference type="PANTHER" id="PTHR28080">
    <property type="entry name" value="PEROXISOMAL BIOGENESIS FACTOR 3"/>
    <property type="match status" value="1"/>
</dbReference>
<comment type="similarity">
    <text evidence="2">Belongs to the peroxin-3 family.</text>
</comment>
<dbReference type="Pfam" id="PF04882">
    <property type="entry name" value="Peroxin-3"/>
    <property type="match status" value="1"/>
</dbReference>
<dbReference type="EMBL" id="OX365760">
    <property type="protein sequence ID" value="CAI4038191.1"/>
    <property type="molecule type" value="Genomic_DNA"/>
</dbReference>
<keyword evidence="3" id="KW-0576">Peroxisome</keyword>
<evidence type="ECO:0000256" key="4">
    <source>
        <dbReference type="ARBA" id="ARBA00032508"/>
    </source>
</evidence>
<organism evidence="6 7">
    <name type="scientific">Saccharomyces mikatae IFO 1815</name>
    <dbReference type="NCBI Taxonomy" id="226126"/>
    <lineage>
        <taxon>Eukaryota</taxon>
        <taxon>Fungi</taxon>
        <taxon>Dikarya</taxon>
        <taxon>Ascomycota</taxon>
        <taxon>Saccharomycotina</taxon>
        <taxon>Saccharomycetes</taxon>
        <taxon>Saccharomycetales</taxon>
        <taxon>Saccharomycetaceae</taxon>
        <taxon>Saccharomyces</taxon>
    </lineage>
</organism>
<evidence type="ECO:0000256" key="3">
    <source>
        <dbReference type="ARBA" id="ARBA00023140"/>
    </source>
</evidence>